<evidence type="ECO:0000313" key="2">
    <source>
        <dbReference type="Proteomes" id="UP000005953"/>
    </source>
</evidence>
<dbReference type="STRING" id="314283.MED297_21212"/>
<dbReference type="SUPFAM" id="SSF109604">
    <property type="entry name" value="HD-domain/PDEase-like"/>
    <property type="match status" value="1"/>
</dbReference>
<evidence type="ECO:0000313" key="1">
    <source>
        <dbReference type="EMBL" id="EAR11448.1"/>
    </source>
</evidence>
<dbReference type="EMBL" id="AAOE01000001">
    <property type="protein sequence ID" value="EAR11448.1"/>
    <property type="molecule type" value="Genomic_DNA"/>
</dbReference>
<proteinExistence type="predicted"/>
<gene>
    <name evidence="1" type="ORF">MED297_21212</name>
</gene>
<organism evidence="1 2">
    <name type="scientific">Reinekea blandensis MED297</name>
    <dbReference type="NCBI Taxonomy" id="314283"/>
    <lineage>
        <taxon>Bacteria</taxon>
        <taxon>Pseudomonadati</taxon>
        <taxon>Pseudomonadota</taxon>
        <taxon>Gammaproteobacteria</taxon>
        <taxon>Oceanospirillales</taxon>
        <taxon>Saccharospirillaceae</taxon>
        <taxon>Reinekea</taxon>
    </lineage>
</organism>
<dbReference type="RefSeq" id="WP_008045115.1">
    <property type="nucleotide sequence ID" value="NZ_CH724151.1"/>
</dbReference>
<dbReference type="Proteomes" id="UP000005953">
    <property type="component" value="Unassembled WGS sequence"/>
</dbReference>
<dbReference type="HOGENOM" id="CLU_1894508_0_0_6"/>
<dbReference type="OrthoDB" id="1905501at2"/>
<reference evidence="1 2" key="1">
    <citation type="submission" date="2006-02" db="EMBL/GenBank/DDBJ databases">
        <authorList>
            <person name="Pinhassi J."/>
            <person name="Pedros-Alio C."/>
            <person name="Ferriera S."/>
            <person name="Johnson J."/>
            <person name="Kravitz S."/>
            <person name="Halpern A."/>
            <person name="Remington K."/>
            <person name="Beeson K."/>
            <person name="Tran B."/>
            <person name="Rogers Y.-H."/>
            <person name="Friedman R."/>
            <person name="Venter J.C."/>
        </authorList>
    </citation>
    <scope>NUCLEOTIDE SEQUENCE [LARGE SCALE GENOMIC DNA]</scope>
    <source>
        <strain evidence="1 2">MED297</strain>
    </source>
</reference>
<protein>
    <submittedName>
        <fullName evidence="1">Uncharacterized protein</fullName>
    </submittedName>
</protein>
<dbReference type="Gene3D" id="1.10.472.50">
    <property type="entry name" value="HD-domain/PDEase-like"/>
    <property type="match status" value="1"/>
</dbReference>
<sequence>MLTQADLRAYVAPFYEDKDSMHNLAHVDRLYSKALQLSQHYQCDAQWLLAGAYFHGVDDRAAIETDAESIGENDDWIATVNERVNDSYPESKPETIEGKILHDAQGPVHTISVHSAEIKIINDKAERANSGCST</sequence>
<comment type="caution">
    <text evidence="1">The sequence shown here is derived from an EMBL/GenBank/DDBJ whole genome shotgun (WGS) entry which is preliminary data.</text>
</comment>
<name>A4B9Z7_9GAMM</name>
<keyword evidence="2" id="KW-1185">Reference proteome</keyword>
<accession>A4B9Z7</accession>
<dbReference type="AlphaFoldDB" id="A4B9Z7"/>